<proteinExistence type="predicted"/>
<accession>A0A521FI97</accession>
<dbReference type="SUPFAM" id="SSF143100">
    <property type="entry name" value="TTHA1013/TTHA0281-like"/>
    <property type="match status" value="1"/>
</dbReference>
<gene>
    <name evidence="1" type="ORF">SAMN06265348_112186</name>
</gene>
<keyword evidence="2" id="KW-1185">Reference proteome</keyword>
<sequence>MKETEDTLSISFAFKRGKGIIRLVEFEDNGHFIVYVPSLNLSAYGNNYDEALQMMSDIVIEDFFDNLLDQPENVIYNHLRILGWQQSQAGSGELSNQVHIDTEGILKNFNLPADTKIKERSLEL</sequence>
<reference evidence="1 2" key="1">
    <citation type="submission" date="2017-05" db="EMBL/GenBank/DDBJ databases">
        <authorList>
            <person name="Varghese N."/>
            <person name="Submissions S."/>
        </authorList>
    </citation>
    <scope>NUCLEOTIDE SEQUENCE [LARGE SCALE GENOMIC DNA]</scope>
    <source>
        <strain evidence="1 2">DSM 19036</strain>
    </source>
</reference>
<dbReference type="InterPro" id="IPR035069">
    <property type="entry name" value="TTHA1013/TTHA0281-like"/>
</dbReference>
<dbReference type="RefSeq" id="WP_142530383.1">
    <property type="nucleotide sequence ID" value="NZ_CBCSJO010000011.1"/>
</dbReference>
<name>A0A521FI97_9SPHI</name>
<evidence type="ECO:0000313" key="2">
    <source>
        <dbReference type="Proteomes" id="UP000320300"/>
    </source>
</evidence>
<dbReference type="OrthoDB" id="769863at2"/>
<protein>
    <submittedName>
        <fullName evidence="1">Uncharacterized protein</fullName>
    </submittedName>
</protein>
<organism evidence="1 2">
    <name type="scientific">Pedobacter westerhofensis</name>
    <dbReference type="NCBI Taxonomy" id="425512"/>
    <lineage>
        <taxon>Bacteria</taxon>
        <taxon>Pseudomonadati</taxon>
        <taxon>Bacteroidota</taxon>
        <taxon>Sphingobacteriia</taxon>
        <taxon>Sphingobacteriales</taxon>
        <taxon>Sphingobacteriaceae</taxon>
        <taxon>Pedobacter</taxon>
    </lineage>
</organism>
<dbReference type="AlphaFoldDB" id="A0A521FI97"/>
<dbReference type="EMBL" id="FXTN01000012">
    <property type="protein sequence ID" value="SMO95724.1"/>
    <property type="molecule type" value="Genomic_DNA"/>
</dbReference>
<dbReference type="Proteomes" id="UP000320300">
    <property type="component" value="Unassembled WGS sequence"/>
</dbReference>
<evidence type="ECO:0000313" key="1">
    <source>
        <dbReference type="EMBL" id="SMO95724.1"/>
    </source>
</evidence>